<comment type="caution">
    <text evidence="1">The sequence shown here is derived from an EMBL/GenBank/DDBJ whole genome shotgun (WGS) entry which is preliminary data.</text>
</comment>
<dbReference type="InterPro" id="IPR008878">
    <property type="entry name" value="Transposase_IS66_Orf2"/>
</dbReference>
<evidence type="ECO:0000313" key="1">
    <source>
        <dbReference type="EMBL" id="HFK95983.1"/>
    </source>
</evidence>
<protein>
    <recommendedName>
        <fullName evidence="2">Transposase</fullName>
    </recommendedName>
</protein>
<dbReference type="PANTHER" id="PTHR36455:SF1">
    <property type="entry name" value="BLR8292 PROTEIN"/>
    <property type="match status" value="1"/>
</dbReference>
<dbReference type="Pfam" id="PF05717">
    <property type="entry name" value="TnpB_IS66"/>
    <property type="match status" value="1"/>
</dbReference>
<proteinExistence type="predicted"/>
<name>A0A831ZXS2_9BACT</name>
<organism evidence="1">
    <name type="scientific">Desulfacinum infernum</name>
    <dbReference type="NCBI Taxonomy" id="35837"/>
    <lineage>
        <taxon>Bacteria</taxon>
        <taxon>Pseudomonadati</taxon>
        <taxon>Thermodesulfobacteriota</taxon>
        <taxon>Syntrophobacteria</taxon>
        <taxon>Syntrophobacterales</taxon>
        <taxon>Syntrophobacteraceae</taxon>
        <taxon>Desulfacinum</taxon>
    </lineage>
</organism>
<reference evidence="1" key="1">
    <citation type="journal article" date="2020" name="mSystems">
        <title>Genome- and Community-Level Interaction Insights into Carbon Utilization and Element Cycling Functions of Hydrothermarchaeota in Hydrothermal Sediment.</title>
        <authorList>
            <person name="Zhou Z."/>
            <person name="Liu Y."/>
            <person name="Xu W."/>
            <person name="Pan J."/>
            <person name="Luo Z.H."/>
            <person name="Li M."/>
        </authorList>
    </citation>
    <scope>NUCLEOTIDE SEQUENCE [LARGE SCALE GENOMIC DNA]</scope>
    <source>
        <strain evidence="1">SpSt-456</strain>
    </source>
</reference>
<evidence type="ECO:0008006" key="2">
    <source>
        <dbReference type="Google" id="ProtNLM"/>
    </source>
</evidence>
<dbReference type="PANTHER" id="PTHR36455">
    <property type="match status" value="1"/>
</dbReference>
<dbReference type="EMBL" id="DSTK01000007">
    <property type="protein sequence ID" value="HFK95983.1"/>
    <property type="molecule type" value="Genomic_DNA"/>
</dbReference>
<dbReference type="AlphaFoldDB" id="A0A831ZXS2"/>
<accession>A0A831ZXS2</accession>
<sequence>MITITPSMRLLVATQPVDFRKGIDGLCRLCRTHLGEYPFSGTVFVFFNILLWNGDMRGAGCAPFWKKIAPT</sequence>
<gene>
    <name evidence="1" type="ORF">ENS06_01505</name>
</gene>